<comment type="subcellular location">
    <subcellularLocation>
        <location evidence="1">Membrane</location>
    </subcellularLocation>
</comment>
<feature type="domain" description="Ig-like" evidence="8">
    <location>
        <begin position="118"/>
        <end position="190"/>
    </location>
</feature>
<evidence type="ECO:0000259" key="8">
    <source>
        <dbReference type="PROSITE" id="PS50835"/>
    </source>
</evidence>
<evidence type="ECO:0000256" key="7">
    <source>
        <dbReference type="SAM" id="SignalP"/>
    </source>
</evidence>
<keyword evidence="2 7" id="KW-0732">Signal</keyword>
<dbReference type="InterPro" id="IPR007110">
    <property type="entry name" value="Ig-like_dom"/>
</dbReference>
<dbReference type="Gene3D" id="2.60.40.10">
    <property type="entry name" value="Immunoglobulins"/>
    <property type="match status" value="2"/>
</dbReference>
<evidence type="ECO:0000313" key="9">
    <source>
        <dbReference type="EMBL" id="KAF4084818.1"/>
    </source>
</evidence>
<proteinExistence type="predicted"/>
<evidence type="ECO:0000256" key="4">
    <source>
        <dbReference type="ARBA" id="ARBA00023180"/>
    </source>
</evidence>
<dbReference type="InterPro" id="IPR036179">
    <property type="entry name" value="Ig-like_dom_sf"/>
</dbReference>
<dbReference type="AlphaFoldDB" id="A0A7J6ATE6"/>
<keyword evidence="3 6" id="KW-0472">Membrane</keyword>
<sequence length="324" mass="36740">MNTKNSVIVLFLCFLTLFTLTDCSTCQKNILEGGSLAFKLTDRQLKDDDRFTISKDNKLVVPKRTRKQAGPGIVINDSLEFQDVKLSDSGTYSVEVFDVNGNNIKSYSEIICVYAKVPKPRVTITCQDATVDFRCDVELEDKDQRSNISYSWHKNGKEFKKYVFNFSVNIEADKSEYTCTAQNPVHTNTSDPVEACSDTLFGFERWTMIGIFAGGGLVLLLTIVLVTVACCRCKRRKKQQDKEQFRLKYFNVSPTSGQQKAKQTESQQLTLLETYDNVSPQQEAQVPCQTESRPIKPKRTRPPPPPIDDEEEQPPPLPKPRRNA</sequence>
<dbReference type="InterPro" id="IPR013783">
    <property type="entry name" value="Ig-like_fold"/>
</dbReference>
<comment type="caution">
    <text evidence="9">The sequence shown here is derived from an EMBL/GenBank/DDBJ whole genome shotgun (WGS) entry which is preliminary data.</text>
</comment>
<evidence type="ECO:0000256" key="5">
    <source>
        <dbReference type="SAM" id="MobiDB-lite"/>
    </source>
</evidence>
<dbReference type="InterPro" id="IPR015631">
    <property type="entry name" value="CD2/SLAM_rcpt"/>
</dbReference>
<evidence type="ECO:0000256" key="3">
    <source>
        <dbReference type="ARBA" id="ARBA00023136"/>
    </source>
</evidence>
<keyword evidence="6" id="KW-1133">Transmembrane helix</keyword>
<protein>
    <recommendedName>
        <fullName evidence="8">Ig-like domain-containing protein</fullName>
    </recommendedName>
</protein>
<dbReference type="SUPFAM" id="SSF48726">
    <property type="entry name" value="Immunoglobulin"/>
    <property type="match status" value="1"/>
</dbReference>
<feature type="signal peptide" evidence="7">
    <location>
        <begin position="1"/>
        <end position="23"/>
    </location>
</feature>
<name>A0A7J6ATE6_AMEME</name>
<accession>A0A7J6ATE6</accession>
<dbReference type="Proteomes" id="UP000593565">
    <property type="component" value="Unassembled WGS sequence"/>
</dbReference>
<dbReference type="PANTHER" id="PTHR12080">
    <property type="entry name" value="SIGNALING LYMPHOCYTIC ACTIVATION MOLECULE"/>
    <property type="match status" value="1"/>
</dbReference>
<evidence type="ECO:0000256" key="6">
    <source>
        <dbReference type="SAM" id="Phobius"/>
    </source>
</evidence>
<evidence type="ECO:0000256" key="1">
    <source>
        <dbReference type="ARBA" id="ARBA00004370"/>
    </source>
</evidence>
<keyword evidence="6" id="KW-0812">Transmembrane</keyword>
<dbReference type="PANTHER" id="PTHR12080:SF55">
    <property type="entry name" value="LYMPHOCYTE FUNCTION-ASSOCIATED ANTIGEN 3"/>
    <property type="match status" value="1"/>
</dbReference>
<feature type="non-terminal residue" evidence="9">
    <location>
        <position position="324"/>
    </location>
</feature>
<evidence type="ECO:0000313" key="10">
    <source>
        <dbReference type="Proteomes" id="UP000593565"/>
    </source>
</evidence>
<dbReference type="GO" id="GO:0016020">
    <property type="term" value="C:membrane"/>
    <property type="evidence" value="ECO:0007669"/>
    <property type="project" value="UniProtKB-SubCell"/>
</dbReference>
<keyword evidence="10" id="KW-1185">Reference proteome</keyword>
<dbReference type="EMBL" id="JAAGNN010000009">
    <property type="protein sequence ID" value="KAF4084818.1"/>
    <property type="molecule type" value="Genomic_DNA"/>
</dbReference>
<feature type="region of interest" description="Disordered" evidence="5">
    <location>
        <begin position="276"/>
        <end position="324"/>
    </location>
</feature>
<reference evidence="9 10" key="1">
    <citation type="submission" date="2020-02" db="EMBL/GenBank/DDBJ databases">
        <title>A chromosome-scale genome assembly of the black bullhead catfish (Ameiurus melas).</title>
        <authorList>
            <person name="Wen M."/>
            <person name="Zham M."/>
            <person name="Cabau C."/>
            <person name="Klopp C."/>
            <person name="Donnadieu C."/>
            <person name="Roques C."/>
            <person name="Bouchez O."/>
            <person name="Lampietro C."/>
            <person name="Jouanno E."/>
            <person name="Herpin A."/>
            <person name="Louis A."/>
            <person name="Berthelot C."/>
            <person name="Parey E."/>
            <person name="Roest-Crollius H."/>
            <person name="Braasch I."/>
            <person name="Postlethwait J."/>
            <person name="Robinson-Rechavi M."/>
            <person name="Echchiki A."/>
            <person name="Begum T."/>
            <person name="Montfort J."/>
            <person name="Schartl M."/>
            <person name="Bobe J."/>
            <person name="Guiguen Y."/>
        </authorList>
    </citation>
    <scope>NUCLEOTIDE SEQUENCE [LARGE SCALE GENOMIC DNA]</scope>
    <source>
        <strain evidence="9">M_S1</strain>
        <tissue evidence="9">Blood</tissue>
    </source>
</reference>
<keyword evidence="4" id="KW-0325">Glycoprotein</keyword>
<feature type="compositionally biased region" description="Polar residues" evidence="5">
    <location>
        <begin position="276"/>
        <end position="292"/>
    </location>
</feature>
<feature type="chain" id="PRO_5029481525" description="Ig-like domain-containing protein" evidence="7">
    <location>
        <begin position="24"/>
        <end position="324"/>
    </location>
</feature>
<evidence type="ECO:0000256" key="2">
    <source>
        <dbReference type="ARBA" id="ARBA00022729"/>
    </source>
</evidence>
<organism evidence="9 10">
    <name type="scientific">Ameiurus melas</name>
    <name type="common">Black bullhead</name>
    <name type="synonym">Silurus melas</name>
    <dbReference type="NCBI Taxonomy" id="219545"/>
    <lineage>
        <taxon>Eukaryota</taxon>
        <taxon>Metazoa</taxon>
        <taxon>Chordata</taxon>
        <taxon>Craniata</taxon>
        <taxon>Vertebrata</taxon>
        <taxon>Euteleostomi</taxon>
        <taxon>Actinopterygii</taxon>
        <taxon>Neopterygii</taxon>
        <taxon>Teleostei</taxon>
        <taxon>Ostariophysi</taxon>
        <taxon>Siluriformes</taxon>
        <taxon>Ictaluridae</taxon>
        <taxon>Ameiurus</taxon>
    </lineage>
</organism>
<dbReference type="PROSITE" id="PS50835">
    <property type="entry name" value="IG_LIKE"/>
    <property type="match status" value="1"/>
</dbReference>
<gene>
    <name evidence="9" type="ORF">AMELA_G00110440</name>
</gene>
<feature type="transmembrane region" description="Helical" evidence="6">
    <location>
        <begin position="206"/>
        <end position="230"/>
    </location>
</feature>